<feature type="compositionally biased region" description="Low complexity" evidence="6">
    <location>
        <begin position="316"/>
        <end position="328"/>
    </location>
</feature>
<gene>
    <name evidence="9" type="ORF">N7492_000272</name>
</gene>
<protein>
    <recommendedName>
        <fullName evidence="8">VASt domain-containing protein</fullName>
    </recommendedName>
</protein>
<feature type="region of interest" description="Disordered" evidence="6">
    <location>
        <begin position="435"/>
        <end position="488"/>
    </location>
</feature>
<feature type="compositionally biased region" description="Polar residues" evidence="6">
    <location>
        <begin position="780"/>
        <end position="790"/>
    </location>
</feature>
<evidence type="ECO:0000256" key="7">
    <source>
        <dbReference type="SAM" id="Phobius"/>
    </source>
</evidence>
<dbReference type="EMBL" id="JAPQKO010000001">
    <property type="protein sequence ID" value="KAJ5182656.1"/>
    <property type="molecule type" value="Genomic_DNA"/>
</dbReference>
<dbReference type="GO" id="GO:0005739">
    <property type="term" value="C:mitochondrion"/>
    <property type="evidence" value="ECO:0007669"/>
    <property type="project" value="TreeGrafter"/>
</dbReference>
<keyword evidence="3 7" id="KW-0812">Transmembrane</keyword>
<dbReference type="InterPro" id="IPR051482">
    <property type="entry name" value="Cholesterol_transport"/>
</dbReference>
<dbReference type="GO" id="GO:0032541">
    <property type="term" value="C:cortical endoplasmic reticulum"/>
    <property type="evidence" value="ECO:0007669"/>
    <property type="project" value="TreeGrafter"/>
</dbReference>
<dbReference type="InterPro" id="IPR031968">
    <property type="entry name" value="VASt"/>
</dbReference>
<feature type="compositionally biased region" description="Polar residues" evidence="6">
    <location>
        <begin position="192"/>
        <end position="204"/>
    </location>
</feature>
<comment type="caution">
    <text evidence="9">The sequence shown here is derived from an EMBL/GenBank/DDBJ whole genome shotgun (WGS) entry which is preliminary data.</text>
</comment>
<feature type="region of interest" description="Disordered" evidence="6">
    <location>
        <begin position="582"/>
        <end position="604"/>
    </location>
</feature>
<dbReference type="InterPro" id="IPR011993">
    <property type="entry name" value="PH-like_dom_sf"/>
</dbReference>
<dbReference type="GO" id="GO:0140268">
    <property type="term" value="C:endoplasmic reticulum-plasma membrane contact site"/>
    <property type="evidence" value="ECO:0007669"/>
    <property type="project" value="TreeGrafter"/>
</dbReference>
<evidence type="ECO:0000256" key="6">
    <source>
        <dbReference type="SAM" id="MobiDB-lite"/>
    </source>
</evidence>
<feature type="compositionally biased region" description="Polar residues" evidence="6">
    <location>
        <begin position="142"/>
        <end position="165"/>
    </location>
</feature>
<feature type="compositionally biased region" description="Low complexity" evidence="6">
    <location>
        <begin position="595"/>
        <end position="604"/>
    </location>
</feature>
<evidence type="ECO:0000313" key="10">
    <source>
        <dbReference type="Proteomes" id="UP001146351"/>
    </source>
</evidence>
<evidence type="ECO:0000313" key="9">
    <source>
        <dbReference type="EMBL" id="KAJ5182656.1"/>
    </source>
</evidence>
<dbReference type="Gene3D" id="2.30.29.30">
    <property type="entry name" value="Pleckstrin-homology domain (PH domain)/Phosphotyrosine-binding domain (PTB)"/>
    <property type="match status" value="1"/>
</dbReference>
<evidence type="ECO:0000256" key="1">
    <source>
        <dbReference type="ARBA" id="ARBA00004167"/>
    </source>
</evidence>
<evidence type="ECO:0000256" key="2">
    <source>
        <dbReference type="ARBA" id="ARBA00006582"/>
    </source>
</evidence>
<feature type="compositionally biased region" description="Low complexity" evidence="6">
    <location>
        <begin position="30"/>
        <end position="42"/>
    </location>
</feature>
<feature type="compositionally biased region" description="Polar residues" evidence="6">
    <location>
        <begin position="341"/>
        <end position="374"/>
    </location>
</feature>
<dbReference type="OrthoDB" id="2162691at2759"/>
<dbReference type="Proteomes" id="UP001146351">
    <property type="component" value="Unassembled WGS sequence"/>
</dbReference>
<reference evidence="9" key="1">
    <citation type="submission" date="2022-11" db="EMBL/GenBank/DDBJ databases">
        <authorList>
            <person name="Petersen C."/>
        </authorList>
    </citation>
    <scope>NUCLEOTIDE SEQUENCE</scope>
    <source>
        <strain evidence="9">IBT 21917</strain>
    </source>
</reference>
<evidence type="ECO:0000256" key="5">
    <source>
        <dbReference type="ARBA" id="ARBA00023136"/>
    </source>
</evidence>
<dbReference type="Pfam" id="PF16016">
    <property type="entry name" value="VASt"/>
    <property type="match status" value="1"/>
</dbReference>
<feature type="region of interest" description="Disordered" evidence="6">
    <location>
        <begin position="780"/>
        <end position="897"/>
    </location>
</feature>
<keyword evidence="4 7" id="KW-1133">Transmembrane helix</keyword>
<comment type="subcellular location">
    <subcellularLocation>
        <location evidence="1">Membrane</location>
        <topology evidence="1">Single-pass membrane protein</topology>
    </subcellularLocation>
</comment>
<dbReference type="CDD" id="cd13220">
    <property type="entry name" value="PH-GRAM_GRAMDC"/>
    <property type="match status" value="1"/>
</dbReference>
<feature type="compositionally biased region" description="Low complexity" evidence="6">
    <location>
        <begin position="1"/>
        <end position="12"/>
    </location>
</feature>
<comment type="similarity">
    <text evidence="2">Belongs to the YSP2 family.</text>
</comment>
<feature type="compositionally biased region" description="Gly residues" evidence="6">
    <location>
        <begin position="262"/>
        <end position="271"/>
    </location>
</feature>
<keyword evidence="10" id="KW-1185">Reference proteome</keyword>
<feature type="region of interest" description="Disordered" evidence="6">
    <location>
        <begin position="1"/>
        <end position="419"/>
    </location>
</feature>
<evidence type="ECO:0000259" key="8">
    <source>
        <dbReference type="PROSITE" id="PS51778"/>
    </source>
</evidence>
<dbReference type="GO" id="GO:0120015">
    <property type="term" value="F:sterol transfer activity"/>
    <property type="evidence" value="ECO:0007669"/>
    <property type="project" value="TreeGrafter"/>
</dbReference>
<dbReference type="PANTHER" id="PTHR23319:SF4">
    <property type="entry name" value="GRAM DOMAIN CONTAINING 1B, ISOFORM E"/>
    <property type="match status" value="1"/>
</dbReference>
<keyword evidence="5 7" id="KW-0472">Membrane</keyword>
<feature type="compositionally biased region" description="Basic and acidic residues" evidence="6">
    <location>
        <begin position="868"/>
        <end position="880"/>
    </location>
</feature>
<name>A0A9W9IVK6_9EURO</name>
<feature type="domain" description="VASt" evidence="8">
    <location>
        <begin position="899"/>
        <end position="1071"/>
    </location>
</feature>
<dbReference type="GO" id="GO:0032934">
    <property type="term" value="F:sterol binding"/>
    <property type="evidence" value="ECO:0007669"/>
    <property type="project" value="TreeGrafter"/>
</dbReference>
<accession>A0A9W9IVK6</accession>
<dbReference type="Pfam" id="PF02893">
    <property type="entry name" value="GRAM"/>
    <property type="match status" value="1"/>
</dbReference>
<feature type="compositionally biased region" description="Basic and acidic residues" evidence="6">
    <location>
        <begin position="236"/>
        <end position="249"/>
    </location>
</feature>
<feature type="compositionally biased region" description="Polar residues" evidence="6">
    <location>
        <begin position="846"/>
        <end position="866"/>
    </location>
</feature>
<evidence type="ECO:0000256" key="3">
    <source>
        <dbReference type="ARBA" id="ARBA00022692"/>
    </source>
</evidence>
<feature type="compositionally biased region" description="Low complexity" evidence="6">
    <location>
        <begin position="109"/>
        <end position="123"/>
    </location>
</feature>
<dbReference type="GO" id="GO:0005886">
    <property type="term" value="C:plasma membrane"/>
    <property type="evidence" value="ECO:0007669"/>
    <property type="project" value="TreeGrafter"/>
</dbReference>
<proteinExistence type="inferred from homology"/>
<evidence type="ECO:0000256" key="4">
    <source>
        <dbReference type="ARBA" id="ARBA00022989"/>
    </source>
</evidence>
<dbReference type="GO" id="GO:0032366">
    <property type="term" value="P:intracellular sterol transport"/>
    <property type="evidence" value="ECO:0007669"/>
    <property type="project" value="TreeGrafter"/>
</dbReference>
<feature type="compositionally biased region" description="Basic residues" evidence="6">
    <location>
        <begin position="70"/>
        <end position="80"/>
    </location>
</feature>
<dbReference type="InterPro" id="IPR004182">
    <property type="entry name" value="GRAM"/>
</dbReference>
<dbReference type="GO" id="GO:0005789">
    <property type="term" value="C:endoplasmic reticulum membrane"/>
    <property type="evidence" value="ECO:0007669"/>
    <property type="project" value="TreeGrafter"/>
</dbReference>
<feature type="compositionally biased region" description="Basic and acidic residues" evidence="6">
    <location>
        <begin position="465"/>
        <end position="475"/>
    </location>
</feature>
<dbReference type="PROSITE" id="PS51778">
    <property type="entry name" value="VAST"/>
    <property type="match status" value="1"/>
</dbReference>
<organism evidence="9 10">
    <name type="scientific">Penicillium capsulatum</name>
    <dbReference type="NCBI Taxonomy" id="69766"/>
    <lineage>
        <taxon>Eukaryota</taxon>
        <taxon>Fungi</taxon>
        <taxon>Dikarya</taxon>
        <taxon>Ascomycota</taxon>
        <taxon>Pezizomycotina</taxon>
        <taxon>Eurotiomycetes</taxon>
        <taxon>Eurotiomycetidae</taxon>
        <taxon>Eurotiales</taxon>
        <taxon>Aspergillaceae</taxon>
        <taxon>Penicillium</taxon>
    </lineage>
</organism>
<dbReference type="PANTHER" id="PTHR23319">
    <property type="entry name" value="GRAM DOMAIN CONTAINING 1B, ISOFORM E"/>
    <property type="match status" value="1"/>
</dbReference>
<sequence length="1282" mass="137393">MADSSSSSLKGSSRSRRAWTVSAESEAMENSSRSNGRSSIDSTSERPRTQAGEAPDSAKAGPSGFSKLLNARRRRKKKNNQKQTEEPPVPGVVTEQDLEEFPSNESRNATSGAPSSSNSSAPPEGEVINLLTDDSEPDKTPPLTSHNSHTGFYTSSSPLIKTTSVDAPDAPDAPDADADADAGHVDIDSAVSGPSATGSESAQSERVPRPGTQSSMALDVPTDPSGKRRSVSPGRRLKDAFSSDKKSTADDSEQGSTKSGKSGKGLFGGSRRGSLSSKRAQATQEPPPPMPAPIRTDLAEEKPRALQASPLPNTPPHTAIPAPSTTITPPTPTEHFPIDHQITSENVTDSPESIKSRNSFSPSGVTTVSPSGNMISHRRVRSASAAHGPSKLSNSMSALTPLEESKPVKGANGSQNGFFSSMFSAAQNAASSISNTLNASPKGRSVSQSTPIGVENASLDGTAEQPEKKLDDRSNSNEAGKPSAVETLGAGDLDFGHLDIDAPPGEVISTTDGVVVTKPENAVEKRRTPAVHRRDEEAAKLEDRRAARAVHMAYEKPFEHSALGTPSDVMLEDIQSTVSLPKEGTITGDHTPPTGSIIDGDIGSGIKRTGSVRSRLARRHRGSSGATSSTIGAIGANAMALGLPGVNSSVPRLTGFAVASKKRNRDFHQLFRSVPEDDYLIEDYSCALQREIILAGRIYISEGHICFSSNILGWVTTLVISFDEVVAIEKENTAMVFPNAIAIQTLHARHTFRSLLSRESTYDLMVNIWKINHPSLKSSVNGTRVTNGTGDKTEKVGESDSESDVSDEDEIYDEDEEGDNADSFFEAGASANASERSLPPRAKLSRQASGLSTNDAPLAGQTSNGDLKSGDKAGASKEPDFPGPATHAPTEYTDSNGQYEKIITDEVITAPLGKVYSLVFGPASGEFMTRFLVDNQKSGELQFEGTTKGLTNESRIRKYSYIKPLNAPIGPKQTKCITTENLDYLDLEKAVLVTLTTQTPDVPSGNVFATKTKYLFTWAAGNQTRFMITCTIEWTGKSWLKGPIEKGAIDGQTAFGAELLKSLKTGVVPRGRANGAGRGKGRRKKGDAGAVEASAAASIKAAADASASQAESWGLFEPVRPLLEPFTSILKPLWSGNIAIFIVGLLLYLIFFRSSSKSSDLTPNMGCPGLALPQRLAAYEEMWRREETELWNWLEDRTGMDGMVFPTLHHRTPEPRASRKSSRVNAADERELAARLREEKVSDREMDHAIRTTRQRLDVLEEMMNNRNSERLADDKPIRSEL</sequence>
<reference evidence="9" key="2">
    <citation type="journal article" date="2023" name="IMA Fungus">
        <title>Comparative genomic study of the Penicillium genus elucidates a diverse pangenome and 15 lateral gene transfer events.</title>
        <authorList>
            <person name="Petersen C."/>
            <person name="Sorensen T."/>
            <person name="Nielsen M.R."/>
            <person name="Sondergaard T.E."/>
            <person name="Sorensen J.L."/>
            <person name="Fitzpatrick D.A."/>
            <person name="Frisvad J.C."/>
            <person name="Nielsen K.L."/>
        </authorList>
    </citation>
    <scope>NUCLEOTIDE SEQUENCE</scope>
    <source>
        <strain evidence="9">IBT 21917</strain>
    </source>
</reference>
<feature type="compositionally biased region" description="Acidic residues" evidence="6">
    <location>
        <begin position="799"/>
        <end position="820"/>
    </location>
</feature>
<dbReference type="SMART" id="SM00568">
    <property type="entry name" value="GRAM"/>
    <property type="match status" value="1"/>
</dbReference>
<feature type="transmembrane region" description="Helical" evidence="7">
    <location>
        <begin position="1133"/>
        <end position="1152"/>
    </location>
</feature>